<feature type="region of interest" description="Disordered" evidence="1">
    <location>
        <begin position="219"/>
        <end position="260"/>
    </location>
</feature>
<feature type="region of interest" description="Disordered" evidence="1">
    <location>
        <begin position="179"/>
        <end position="207"/>
    </location>
</feature>
<evidence type="ECO:0000313" key="2">
    <source>
        <dbReference type="EMBL" id="GEW59418.1"/>
    </source>
</evidence>
<proteinExistence type="predicted"/>
<dbReference type="EMBL" id="BKCJ010065081">
    <property type="protein sequence ID" value="GEW59418.1"/>
    <property type="molecule type" value="Genomic_DNA"/>
</dbReference>
<feature type="compositionally biased region" description="Basic and acidic residues" evidence="1">
    <location>
        <begin position="219"/>
        <end position="231"/>
    </location>
</feature>
<name>A0A699GWR3_TANCI</name>
<evidence type="ECO:0000256" key="1">
    <source>
        <dbReference type="SAM" id="MobiDB-lite"/>
    </source>
</evidence>
<feature type="compositionally biased region" description="Basic and acidic residues" evidence="1">
    <location>
        <begin position="33"/>
        <end position="44"/>
    </location>
</feature>
<organism evidence="2">
    <name type="scientific">Tanacetum cinerariifolium</name>
    <name type="common">Dalmatian daisy</name>
    <name type="synonym">Chrysanthemum cinerariifolium</name>
    <dbReference type="NCBI Taxonomy" id="118510"/>
    <lineage>
        <taxon>Eukaryota</taxon>
        <taxon>Viridiplantae</taxon>
        <taxon>Streptophyta</taxon>
        <taxon>Embryophyta</taxon>
        <taxon>Tracheophyta</taxon>
        <taxon>Spermatophyta</taxon>
        <taxon>Magnoliopsida</taxon>
        <taxon>eudicotyledons</taxon>
        <taxon>Gunneridae</taxon>
        <taxon>Pentapetalae</taxon>
        <taxon>asterids</taxon>
        <taxon>campanulids</taxon>
        <taxon>Asterales</taxon>
        <taxon>Asteraceae</taxon>
        <taxon>Asteroideae</taxon>
        <taxon>Anthemideae</taxon>
        <taxon>Anthemidinae</taxon>
        <taxon>Tanacetum</taxon>
    </lineage>
</organism>
<sequence length="471" mass="53303">MRAYGSTDVPSFLLTDDPLERLNKAMALFSETESEKQDTSSRYEDDADADNADISPIHDEEPMVEVQLTAECNIFATGQHHTEQPEIITEAQIQEKVFAIGALKNDLRKLKGNNVYTKFAKTSVLGKLVSQSLRNQSVVRQPNTFKSERPQMSKPRFASQVDVNNNLSRPVTQHYFPKRSKSTFSKPSHMIASSSSRNISKNLPRFGSNDMVHNHYLHEARKKTQERDRNSKTSVMPYARFQSTANDSKPKPRRTNHSYRSLPISKSSCVKKTDCVFNANHDACITNFLKEVNSRAKVQSNKTRNNNNPVEHIVILRTLSDLRWKPTGRIFNIVGLRWVHTGKILASCTSKDDIELTHGSNVDILNIHERKQTLDLSAGTSSNVQKEQSFDFSAGFLMAAAFSLDESRSKTSCSINHDKFMMKAQVHVFNSFTISNVQALPQKNIIDKITHEVLSMPKEIMREIGCKRSKP</sequence>
<gene>
    <name evidence="2" type="ORF">Tci_231394</name>
</gene>
<protein>
    <submittedName>
        <fullName evidence="2">Uncharacterized protein</fullName>
    </submittedName>
</protein>
<comment type="caution">
    <text evidence="2">The sequence shown here is derived from an EMBL/GenBank/DDBJ whole genome shotgun (WGS) entry which is preliminary data.</text>
</comment>
<feature type="region of interest" description="Disordered" evidence="1">
    <location>
        <begin position="30"/>
        <end position="58"/>
    </location>
</feature>
<dbReference type="AlphaFoldDB" id="A0A699GWR3"/>
<accession>A0A699GWR3</accession>
<reference evidence="2" key="1">
    <citation type="journal article" date="2019" name="Sci. Rep.">
        <title>Draft genome of Tanacetum cinerariifolium, the natural source of mosquito coil.</title>
        <authorList>
            <person name="Yamashiro T."/>
            <person name="Shiraishi A."/>
            <person name="Satake H."/>
            <person name="Nakayama K."/>
        </authorList>
    </citation>
    <scope>NUCLEOTIDE SEQUENCE</scope>
</reference>
<feature type="compositionally biased region" description="Polar residues" evidence="1">
    <location>
        <begin position="182"/>
        <end position="201"/>
    </location>
</feature>